<feature type="compositionally biased region" description="Basic residues" evidence="1">
    <location>
        <begin position="317"/>
        <end position="326"/>
    </location>
</feature>
<reference evidence="3" key="1">
    <citation type="submission" date="2011-02" db="EMBL/GenBank/DDBJ databases">
        <title>The Genome Sequence of Capsaspora owczarzaki ATCC 30864.</title>
        <authorList>
            <person name="Russ C."/>
            <person name="Cuomo C."/>
            <person name="Burger G."/>
            <person name="Gray M.W."/>
            <person name="Holland P.W.H."/>
            <person name="King N."/>
            <person name="Lang F.B.F."/>
            <person name="Roger A.J."/>
            <person name="Ruiz-Trillo I."/>
            <person name="Young S.K."/>
            <person name="Zeng Q."/>
            <person name="Gargeya S."/>
            <person name="Alvarado L."/>
            <person name="Berlin A."/>
            <person name="Chapman S.B."/>
            <person name="Chen Z."/>
            <person name="Freedman E."/>
            <person name="Gellesch M."/>
            <person name="Goldberg J."/>
            <person name="Griggs A."/>
            <person name="Gujja S."/>
            <person name="Heilman E."/>
            <person name="Heiman D."/>
            <person name="Howarth C."/>
            <person name="Mehta T."/>
            <person name="Neiman D."/>
            <person name="Pearson M."/>
            <person name="Roberts A."/>
            <person name="Saif S."/>
            <person name="Shea T."/>
            <person name="Shenoy N."/>
            <person name="Sisk P."/>
            <person name="Stolte C."/>
            <person name="Sykes S."/>
            <person name="White J."/>
            <person name="Yandava C."/>
            <person name="Haas B."/>
            <person name="Nusbaum C."/>
            <person name="Birren B."/>
        </authorList>
    </citation>
    <scope>NUCLEOTIDE SEQUENCE</scope>
    <source>
        <strain evidence="3">ATCC 30864</strain>
    </source>
</reference>
<feature type="compositionally biased region" description="Low complexity" evidence="1">
    <location>
        <begin position="341"/>
        <end position="353"/>
    </location>
</feature>
<dbReference type="PANTHER" id="PTHR16291:SF0">
    <property type="entry name" value="NUCLEAR CAP-BINDING PROTEIN SUBUNIT 3"/>
    <property type="match status" value="1"/>
</dbReference>
<keyword evidence="3" id="KW-1185">Reference proteome</keyword>
<organism evidence="2 3">
    <name type="scientific">Capsaspora owczarzaki (strain ATCC 30864)</name>
    <dbReference type="NCBI Taxonomy" id="595528"/>
    <lineage>
        <taxon>Eukaryota</taxon>
        <taxon>Filasterea</taxon>
        <taxon>Capsaspora</taxon>
    </lineage>
</organism>
<evidence type="ECO:0000313" key="2">
    <source>
        <dbReference type="EMBL" id="KJE92573.1"/>
    </source>
</evidence>
<sequence>MAEFNTSAFLLDESGMDDPAFLPAANPYAVDASAAHDGSTASDPIHAAQGFHAAPIAFDLTPTGSIHADPHAKLSEVQQLHTQRAARFAIPVVQAKPSVVWNPTDYAKQRYANKAGTFSTGIDLLAPAERQKIEDRAKRFGKVSNVTSDSLKQEEAKIKRAQKFGQLSAMASNDSGMDVDAGAVKFEPSAAATVRFDAVYMYGTDQMSSGDVLKYFGEYGPAFVEWINDSSCNVVWEDTVSAGRALLGLSVSPSSIALGIDPLIQAANDGVPPSLEWRRGVASAKASDIYLRFATSEDVKRFGAANESVYYQLHGRPNAHPKKRFHSQQNQKPHATAKHPQQQNQHSQQQLQQNDAAEGTRAAGRRNRKERAAAARDNLHNTIRAMTTDEDNALAVSSKSGEKSTARGCRRWVGIGTSGIVAAALHAAAASSAAASVAPNVTAEPASAEFEGL</sequence>
<dbReference type="eggNOG" id="ENOG502QRX4">
    <property type="taxonomic scope" value="Eukaryota"/>
</dbReference>
<dbReference type="GO" id="GO:0000340">
    <property type="term" value="F:RNA 7-methylguanosine cap binding"/>
    <property type="evidence" value="ECO:0007669"/>
    <property type="project" value="InterPro"/>
</dbReference>
<dbReference type="Pfam" id="PF10309">
    <property type="entry name" value="NCBP3"/>
    <property type="match status" value="1"/>
</dbReference>
<dbReference type="GO" id="GO:0003729">
    <property type="term" value="F:mRNA binding"/>
    <property type="evidence" value="ECO:0007669"/>
    <property type="project" value="InterPro"/>
</dbReference>
<dbReference type="InterPro" id="IPR019416">
    <property type="entry name" value="NCBP3"/>
</dbReference>
<dbReference type="OrthoDB" id="422106at2759"/>
<accession>A0A0D2WPI7</accession>
<proteinExistence type="predicted"/>
<evidence type="ECO:0000313" key="3">
    <source>
        <dbReference type="Proteomes" id="UP000008743"/>
    </source>
</evidence>
<dbReference type="PANTHER" id="PTHR16291">
    <property type="entry name" value="NUCLEAR CAP-BINDING PROTEIN SUBUNIT 3"/>
    <property type="match status" value="1"/>
</dbReference>
<evidence type="ECO:0008006" key="4">
    <source>
        <dbReference type="Google" id="ProtNLM"/>
    </source>
</evidence>
<dbReference type="RefSeq" id="XP_004348420.1">
    <property type="nucleotide sequence ID" value="XM_004348370.2"/>
</dbReference>
<dbReference type="Proteomes" id="UP000008743">
    <property type="component" value="Unassembled WGS sequence"/>
</dbReference>
<dbReference type="InParanoid" id="A0A0D2WPI7"/>
<gene>
    <name evidence="2" type="ORF">CAOG_003515</name>
</gene>
<name>A0A0D2WPI7_CAPO3</name>
<dbReference type="EMBL" id="KE346364">
    <property type="protein sequence ID" value="KJE92573.1"/>
    <property type="molecule type" value="Genomic_DNA"/>
</dbReference>
<dbReference type="GO" id="GO:0005634">
    <property type="term" value="C:nucleus"/>
    <property type="evidence" value="ECO:0007669"/>
    <property type="project" value="TreeGrafter"/>
</dbReference>
<dbReference type="PhylomeDB" id="A0A0D2WPI7"/>
<dbReference type="AlphaFoldDB" id="A0A0D2WPI7"/>
<protein>
    <recommendedName>
        <fullName evidence="4">Nuclear cap-binding protein subunit 3</fullName>
    </recommendedName>
</protein>
<feature type="compositionally biased region" description="Basic and acidic residues" evidence="1">
    <location>
        <begin position="370"/>
        <end position="379"/>
    </location>
</feature>
<feature type="region of interest" description="Disordered" evidence="1">
    <location>
        <begin position="316"/>
        <end position="385"/>
    </location>
</feature>
<evidence type="ECO:0000256" key="1">
    <source>
        <dbReference type="SAM" id="MobiDB-lite"/>
    </source>
</evidence>